<comment type="catalytic activity">
    <reaction evidence="5 6">
        <text>chorismate + L-glutamine = anthranilate + pyruvate + L-glutamate + H(+)</text>
        <dbReference type="Rhea" id="RHEA:21732"/>
        <dbReference type="ChEBI" id="CHEBI:15361"/>
        <dbReference type="ChEBI" id="CHEBI:15378"/>
        <dbReference type="ChEBI" id="CHEBI:16567"/>
        <dbReference type="ChEBI" id="CHEBI:29748"/>
        <dbReference type="ChEBI" id="CHEBI:29985"/>
        <dbReference type="ChEBI" id="CHEBI:58359"/>
        <dbReference type="EC" id="4.1.3.27"/>
    </reaction>
</comment>
<evidence type="ECO:0000256" key="8">
    <source>
        <dbReference type="PIRSR" id="PIRSR001373-2"/>
    </source>
</evidence>
<dbReference type="Pfam" id="PF00425">
    <property type="entry name" value="Chorismate_bind"/>
    <property type="match status" value="1"/>
</dbReference>
<feature type="domain" description="Chorismate-utilising enzyme C-terminal" evidence="9">
    <location>
        <begin position="253"/>
        <end position="513"/>
    </location>
</feature>
<dbReference type="AlphaFoldDB" id="A0A6M4YF39"/>
<evidence type="ECO:0000256" key="3">
    <source>
        <dbReference type="ARBA" id="ARBA00022842"/>
    </source>
</evidence>
<keyword evidence="6 7" id="KW-0028">Amino-acid biosynthesis</keyword>
<keyword evidence="2 8" id="KW-0479">Metal-binding</keyword>
<gene>
    <name evidence="11" type="ORF">E4184_15125</name>
</gene>
<comment type="cofactor">
    <cofactor evidence="8">
        <name>Mg(2+)</name>
        <dbReference type="ChEBI" id="CHEBI:18420"/>
    </cofactor>
    <text evidence="8">Binds 1 Mg(2+) ion per subunit.</text>
</comment>
<dbReference type="InterPro" id="IPR006805">
    <property type="entry name" value="Anth_synth_I_N"/>
</dbReference>
<dbReference type="InterPro" id="IPR005801">
    <property type="entry name" value="ADC_synthase"/>
</dbReference>
<dbReference type="PANTHER" id="PTHR11236">
    <property type="entry name" value="AMINOBENZOATE/ANTHRANILATE SYNTHASE"/>
    <property type="match status" value="1"/>
</dbReference>
<feature type="binding site" evidence="7">
    <location>
        <begin position="339"/>
        <end position="340"/>
    </location>
    <ligand>
        <name>chorismate</name>
        <dbReference type="ChEBI" id="CHEBI:29748"/>
    </ligand>
</feature>
<protein>
    <recommendedName>
        <fullName evidence="6">Anthranilate synthase component 1</fullName>
        <ecNumber evidence="6">4.1.3.27</ecNumber>
    </recommendedName>
</protein>
<dbReference type="InterPro" id="IPR015890">
    <property type="entry name" value="Chorismate_C"/>
</dbReference>
<feature type="binding site" evidence="7">
    <location>
        <position position="460"/>
    </location>
    <ligand>
        <name>chorismate</name>
        <dbReference type="ChEBI" id="CHEBI:29748"/>
    </ligand>
</feature>
<keyword evidence="6" id="KW-0057">Aromatic amino acid biosynthesis</keyword>
<dbReference type="NCBIfam" id="NF010079">
    <property type="entry name" value="PRK13564.1"/>
    <property type="match status" value="1"/>
</dbReference>
<evidence type="ECO:0000313" key="11">
    <source>
        <dbReference type="EMBL" id="QJT22611.1"/>
    </source>
</evidence>
<name>A0A6M4YF39_AERME</name>
<dbReference type="PANTHER" id="PTHR11236:SF49">
    <property type="entry name" value="ANTHRANILATE SYNTHASE COMPONENT 1"/>
    <property type="match status" value="1"/>
</dbReference>
<reference evidence="11 12" key="1">
    <citation type="submission" date="2019-03" db="EMBL/GenBank/DDBJ databases">
        <title>Novel transposon Tn6433 accelerates the dissemination of tet(E) in Aeromonas from aerobic biofilm under oxytetracycline stress.</title>
        <authorList>
            <person name="Shi Y."/>
            <person name="Tian Z."/>
            <person name="Zhang Y."/>
            <person name="Zhang H."/>
            <person name="Yang M."/>
        </authorList>
    </citation>
    <scope>NUCLEOTIDE SEQUENCE [LARGE SCALE GENOMIC DNA]</scope>
    <source>
        <strain evidence="11 12">T0.1-19</strain>
    </source>
</reference>
<keyword evidence="4 6" id="KW-0456">Lyase</keyword>
<evidence type="ECO:0000259" key="10">
    <source>
        <dbReference type="Pfam" id="PF04715"/>
    </source>
</evidence>
<dbReference type="InterPro" id="IPR019999">
    <property type="entry name" value="Anth_synth_I-like"/>
</dbReference>
<keyword evidence="6 7" id="KW-0822">Tryptophan biosynthesis</keyword>
<dbReference type="UniPathway" id="UPA00035">
    <property type="reaction ID" value="UER00040"/>
</dbReference>
<dbReference type="SUPFAM" id="SSF56322">
    <property type="entry name" value="ADC synthase"/>
    <property type="match status" value="1"/>
</dbReference>
<evidence type="ECO:0000256" key="2">
    <source>
        <dbReference type="ARBA" id="ARBA00022723"/>
    </source>
</evidence>
<dbReference type="GO" id="GO:0046872">
    <property type="term" value="F:metal ion binding"/>
    <property type="evidence" value="ECO:0007669"/>
    <property type="project" value="UniProtKB-KW"/>
</dbReference>
<keyword evidence="3 8" id="KW-0460">Magnesium</keyword>
<dbReference type="Pfam" id="PF04715">
    <property type="entry name" value="Anth_synt_I_N"/>
    <property type="match status" value="1"/>
</dbReference>
<feature type="domain" description="Anthranilate synthase component I N-terminal" evidence="10">
    <location>
        <begin position="24"/>
        <end position="197"/>
    </location>
</feature>
<dbReference type="GO" id="GO:0000162">
    <property type="term" value="P:L-tryptophan biosynthetic process"/>
    <property type="evidence" value="ECO:0007669"/>
    <property type="project" value="UniProtKB-UniPathway"/>
</dbReference>
<proteinExistence type="inferred from homology"/>
<sequence>MTGNKTRLPLGEFDTIRLNAPYVTDPLALYTQLCQHNPNNLLLESVEIDSKAGTQSLLLVDACLRIECRGRTVRVRALTRNGVQLQRLLEQRLPAVITLTRVADELQLDFPASDRTLDEDSRLKGSSVLDVLRTLQRELQCQQGKEALFMGGSFAYDLIASFEDLPEVPEGSNDCPDYCFYVAETLITIDHIKQSTALLACLFGGEQDESQLDERYAQLTARLEAFKQACQQPQPVAQGAKPLTSNLHIDKSDKQFCAEVEKLKGFIRRGDIFQVVPSRSFSLPCPDPLAAYRRLKQTNPSPYMFYVQDEGFTLFGASPESAVKFCAASRQVEMYPIAGTRRRGLNPDGSINLDLDGRIELELRQDEKEVAEHLMLVDLGRNDIARISEPGTRYVKDLLKVDRYSHVMHLVSRVVGRLRSDLDALHAYQACMNMGTLTGAPKLRASELIRMVEGKRRGSYGGAVGYLNGAGEMDTCIVIRSAFVKAGLAHVQAGAGVVYDSKPQMEADETRAKAAAVLAAIAASHGTSLQALSAQQEQHKDVSHD</sequence>
<feature type="binding site" evidence="7">
    <location>
        <position position="480"/>
    </location>
    <ligand>
        <name>chorismate</name>
        <dbReference type="ChEBI" id="CHEBI:29748"/>
    </ligand>
</feature>
<dbReference type="NCBIfam" id="TIGR00565">
    <property type="entry name" value="trpE_proteo"/>
    <property type="match status" value="1"/>
</dbReference>
<dbReference type="PIRSF" id="PIRSF001373">
    <property type="entry name" value="TrpE"/>
    <property type="match status" value="1"/>
</dbReference>
<evidence type="ECO:0000259" key="9">
    <source>
        <dbReference type="Pfam" id="PF00425"/>
    </source>
</evidence>
<dbReference type="EMBL" id="CP038441">
    <property type="protein sequence ID" value="QJT22611.1"/>
    <property type="molecule type" value="Genomic_DNA"/>
</dbReference>
<dbReference type="GO" id="GO:0004049">
    <property type="term" value="F:anthranilate synthase activity"/>
    <property type="evidence" value="ECO:0007669"/>
    <property type="project" value="UniProtKB-EC"/>
</dbReference>
<organism evidence="11 12">
    <name type="scientific">Aeromonas media</name>
    <dbReference type="NCBI Taxonomy" id="651"/>
    <lineage>
        <taxon>Bacteria</taxon>
        <taxon>Pseudomonadati</taxon>
        <taxon>Pseudomonadota</taxon>
        <taxon>Gammaproteobacteria</taxon>
        <taxon>Aeromonadales</taxon>
        <taxon>Aeromonadaceae</taxon>
        <taxon>Aeromonas</taxon>
    </lineage>
</organism>
<dbReference type="EC" id="4.1.3.27" evidence="6"/>
<evidence type="ECO:0000256" key="6">
    <source>
        <dbReference type="PIRNR" id="PIRNR001373"/>
    </source>
</evidence>
<comment type="similarity">
    <text evidence="1 6">Belongs to the anthranilate synthase component I family.</text>
</comment>
<evidence type="ECO:0000256" key="7">
    <source>
        <dbReference type="PIRSR" id="PIRSR001373-1"/>
    </source>
</evidence>
<feature type="binding site" evidence="7">
    <location>
        <position position="45"/>
    </location>
    <ligand>
        <name>L-tryptophan</name>
        <dbReference type="ChEBI" id="CHEBI:57912"/>
    </ligand>
</feature>
<dbReference type="RefSeq" id="WP_171276472.1">
    <property type="nucleotide sequence ID" value="NZ_CAWPJG010000001.1"/>
</dbReference>
<dbReference type="PRINTS" id="PR00095">
    <property type="entry name" value="ANTSNTHASEI"/>
</dbReference>
<feature type="binding site" evidence="8">
    <location>
        <position position="509"/>
    </location>
    <ligand>
        <name>Mg(2+)</name>
        <dbReference type="ChEBI" id="CHEBI:18420"/>
    </ligand>
</feature>
<dbReference type="Proteomes" id="UP000501427">
    <property type="component" value="Chromosome"/>
</dbReference>
<dbReference type="InterPro" id="IPR005257">
    <property type="entry name" value="Anth_synth_I_TrpE"/>
</dbReference>
<feature type="binding site" evidence="7">
    <location>
        <begin position="494"/>
        <end position="496"/>
    </location>
    <ligand>
        <name>chorismate</name>
        <dbReference type="ChEBI" id="CHEBI:29748"/>
    </ligand>
</feature>
<evidence type="ECO:0000256" key="1">
    <source>
        <dbReference type="ARBA" id="ARBA00009562"/>
    </source>
</evidence>
<comment type="pathway">
    <text evidence="6">Amino-acid biosynthesis; L-tryptophan biosynthesis; L-tryptophan from chorismate: step 1/5.</text>
</comment>
<accession>A0A6M4YF39</accession>
<dbReference type="Gene3D" id="3.60.120.10">
    <property type="entry name" value="Anthranilate synthase"/>
    <property type="match status" value="1"/>
</dbReference>
<evidence type="ECO:0000256" key="4">
    <source>
        <dbReference type="ARBA" id="ARBA00023239"/>
    </source>
</evidence>
<feature type="binding site" evidence="8">
    <location>
        <position position="372"/>
    </location>
    <ligand>
        <name>Mg(2+)</name>
        <dbReference type="ChEBI" id="CHEBI:18420"/>
    </ligand>
</feature>
<evidence type="ECO:0000313" key="12">
    <source>
        <dbReference type="Proteomes" id="UP000501427"/>
    </source>
</evidence>
<feature type="binding site" evidence="7">
    <location>
        <begin position="302"/>
        <end position="304"/>
    </location>
    <ligand>
        <name>L-tryptophan</name>
        <dbReference type="ChEBI" id="CHEBI:57912"/>
    </ligand>
</feature>
<evidence type="ECO:0000256" key="5">
    <source>
        <dbReference type="ARBA" id="ARBA00047683"/>
    </source>
</evidence>